<dbReference type="PANTHER" id="PTHR45977">
    <property type="entry name" value="TARGET OF ERK KINASE MPK-1"/>
    <property type="match status" value="1"/>
</dbReference>
<protein>
    <recommendedName>
        <fullName evidence="3">RING-type E3 ubiquitin transferase</fullName>
        <ecNumber evidence="3">2.3.2.27</ecNumber>
    </recommendedName>
</protein>
<organism evidence="13 14">
    <name type="scientific">Phaseolus angularis</name>
    <name type="common">Azuki bean</name>
    <name type="synonym">Vigna angularis</name>
    <dbReference type="NCBI Taxonomy" id="3914"/>
    <lineage>
        <taxon>Eukaryota</taxon>
        <taxon>Viridiplantae</taxon>
        <taxon>Streptophyta</taxon>
        <taxon>Embryophyta</taxon>
        <taxon>Tracheophyta</taxon>
        <taxon>Spermatophyta</taxon>
        <taxon>Magnoliopsida</taxon>
        <taxon>eudicotyledons</taxon>
        <taxon>Gunneridae</taxon>
        <taxon>Pentapetalae</taxon>
        <taxon>rosids</taxon>
        <taxon>fabids</taxon>
        <taxon>Fabales</taxon>
        <taxon>Fabaceae</taxon>
        <taxon>Papilionoideae</taxon>
        <taxon>50 kb inversion clade</taxon>
        <taxon>NPAAA clade</taxon>
        <taxon>indigoferoid/millettioid clade</taxon>
        <taxon>Phaseoleae</taxon>
        <taxon>Vigna</taxon>
    </lineage>
</organism>
<feature type="transmembrane region" description="Helical" evidence="12">
    <location>
        <begin position="69"/>
        <end position="88"/>
    </location>
</feature>
<evidence type="ECO:0000256" key="1">
    <source>
        <dbReference type="ARBA" id="ARBA00000900"/>
    </source>
</evidence>
<keyword evidence="4" id="KW-0808">Transferase</keyword>
<evidence type="ECO:0000256" key="8">
    <source>
        <dbReference type="ARBA" id="ARBA00022786"/>
    </source>
</evidence>
<dbReference type="AlphaFoldDB" id="A0A8T0L0N7"/>
<feature type="transmembrane region" description="Helical" evidence="12">
    <location>
        <begin position="95"/>
        <end position="115"/>
    </location>
</feature>
<evidence type="ECO:0000256" key="10">
    <source>
        <dbReference type="ARBA" id="ARBA00022989"/>
    </source>
</evidence>
<dbReference type="GO" id="GO:0000325">
    <property type="term" value="C:plant-type vacuole"/>
    <property type="evidence" value="ECO:0007669"/>
    <property type="project" value="TreeGrafter"/>
</dbReference>
<keyword evidence="10 12" id="KW-1133">Transmembrane helix</keyword>
<name>A0A8T0L0N7_PHAAN</name>
<keyword evidence="5 12" id="KW-0812">Transmembrane</keyword>
<evidence type="ECO:0000256" key="12">
    <source>
        <dbReference type="SAM" id="Phobius"/>
    </source>
</evidence>
<evidence type="ECO:0000256" key="5">
    <source>
        <dbReference type="ARBA" id="ARBA00022692"/>
    </source>
</evidence>
<evidence type="ECO:0000256" key="3">
    <source>
        <dbReference type="ARBA" id="ARBA00012483"/>
    </source>
</evidence>
<dbReference type="GO" id="GO:0016020">
    <property type="term" value="C:membrane"/>
    <property type="evidence" value="ECO:0007669"/>
    <property type="project" value="UniProtKB-SubCell"/>
</dbReference>
<evidence type="ECO:0000256" key="11">
    <source>
        <dbReference type="ARBA" id="ARBA00023136"/>
    </source>
</evidence>
<keyword evidence="7" id="KW-0863">Zinc-finger</keyword>
<dbReference type="GO" id="GO:0006511">
    <property type="term" value="P:ubiquitin-dependent protein catabolic process"/>
    <property type="evidence" value="ECO:0007669"/>
    <property type="project" value="TreeGrafter"/>
</dbReference>
<comment type="catalytic activity">
    <reaction evidence="1">
        <text>S-ubiquitinyl-[E2 ubiquitin-conjugating enzyme]-L-cysteine + [acceptor protein]-L-lysine = [E2 ubiquitin-conjugating enzyme]-L-cysteine + N(6)-ubiquitinyl-[acceptor protein]-L-lysine.</text>
        <dbReference type="EC" id="2.3.2.27"/>
    </reaction>
</comment>
<sequence length="346" mass="38664">MDQGQRHVSATSATNSPVLRCTTVCTLPFARLVAASRRRLFLSDCADGRSDDDDGAECGYSRAVLVLDMVWNLAFVVVAAGVLLSTLSERPSTPLRLWLCGYAFECVLHMTFVFFEFRVGVRDSFAHTTYCIVKKLEPINTLASSVWWVFGFYWIVVGGQALLEDSPRLYWLKKDCARAVEIGNRLWDIIEFGIGCGRLVFFALFCIIPIIALAYAMKIREGASEEDIRSLPMYMFSQSNSLVMVDDNKKQLVNTKVDSCNGSHMSELSLNPDDSVSSDSVFSNAVSAYVHMLMEQKCTAFLVPTIFTVNALAVGFDQKQPARSANLISLEVIRWFDLSETKIGQW</sequence>
<dbReference type="EMBL" id="JABFOF010000002">
    <property type="protein sequence ID" value="KAG2405484.1"/>
    <property type="molecule type" value="Genomic_DNA"/>
</dbReference>
<dbReference type="EC" id="2.3.2.27" evidence="3"/>
<dbReference type="Proteomes" id="UP000743370">
    <property type="component" value="Unassembled WGS sequence"/>
</dbReference>
<dbReference type="GO" id="GO:0061630">
    <property type="term" value="F:ubiquitin protein ligase activity"/>
    <property type="evidence" value="ECO:0007669"/>
    <property type="project" value="UniProtKB-EC"/>
</dbReference>
<keyword evidence="11 12" id="KW-0472">Membrane</keyword>
<evidence type="ECO:0000256" key="6">
    <source>
        <dbReference type="ARBA" id="ARBA00022723"/>
    </source>
</evidence>
<dbReference type="GO" id="GO:0016567">
    <property type="term" value="P:protein ubiquitination"/>
    <property type="evidence" value="ECO:0007669"/>
    <property type="project" value="TreeGrafter"/>
</dbReference>
<keyword evidence="6" id="KW-0479">Metal-binding</keyword>
<evidence type="ECO:0000256" key="4">
    <source>
        <dbReference type="ARBA" id="ARBA00022679"/>
    </source>
</evidence>
<evidence type="ECO:0000256" key="7">
    <source>
        <dbReference type="ARBA" id="ARBA00022771"/>
    </source>
</evidence>
<evidence type="ECO:0000313" key="13">
    <source>
        <dbReference type="EMBL" id="KAG2405484.1"/>
    </source>
</evidence>
<dbReference type="PANTHER" id="PTHR45977:SF19">
    <property type="entry name" value="RING-TYPE DOMAIN-CONTAINING PROTEIN"/>
    <property type="match status" value="1"/>
</dbReference>
<evidence type="ECO:0000256" key="2">
    <source>
        <dbReference type="ARBA" id="ARBA00004141"/>
    </source>
</evidence>
<feature type="transmembrane region" description="Helical" evidence="12">
    <location>
        <begin position="145"/>
        <end position="163"/>
    </location>
</feature>
<evidence type="ECO:0000256" key="9">
    <source>
        <dbReference type="ARBA" id="ARBA00022833"/>
    </source>
</evidence>
<keyword evidence="9" id="KW-0862">Zinc</keyword>
<reference evidence="13 14" key="1">
    <citation type="submission" date="2020-05" db="EMBL/GenBank/DDBJ databases">
        <title>Vigna angularis (adzuki bean) Var. LongXiaoDou No. 4 denovo assembly.</title>
        <authorList>
            <person name="Xiang H."/>
        </authorList>
    </citation>
    <scope>NUCLEOTIDE SEQUENCE [LARGE SCALE GENOMIC DNA]</scope>
    <source>
        <tissue evidence="13">Leaf</tissue>
    </source>
</reference>
<feature type="transmembrane region" description="Helical" evidence="12">
    <location>
        <begin position="199"/>
        <end position="217"/>
    </location>
</feature>
<dbReference type="GO" id="GO:0008270">
    <property type="term" value="F:zinc ion binding"/>
    <property type="evidence" value="ECO:0007669"/>
    <property type="project" value="UniProtKB-KW"/>
</dbReference>
<keyword evidence="8" id="KW-0833">Ubl conjugation pathway</keyword>
<proteinExistence type="predicted"/>
<gene>
    <name evidence="13" type="ORF">HKW66_Vig0047390</name>
</gene>
<comment type="caution">
    <text evidence="13">The sequence shown here is derived from an EMBL/GenBank/DDBJ whole genome shotgun (WGS) entry which is preliminary data.</text>
</comment>
<accession>A0A8T0L0N7</accession>
<comment type="subcellular location">
    <subcellularLocation>
        <location evidence="2">Membrane</location>
        <topology evidence="2">Multi-pass membrane protein</topology>
    </subcellularLocation>
</comment>
<evidence type="ECO:0000313" key="14">
    <source>
        <dbReference type="Proteomes" id="UP000743370"/>
    </source>
</evidence>